<comment type="caution">
    <text evidence="2">The sequence shown here is derived from an EMBL/GenBank/DDBJ whole genome shotgun (WGS) entry which is preliminary data.</text>
</comment>
<sequence>MSTTTKSKNLVKVSVSDFPTFDGNQKNWKPFKREVTSTMGLLQLTSLLSVTKLTDIPGYTAKTISDPLYKTRNQEFYSILSKKLAKGNAASKVDAHLATMDGALVWKDMCDYYDFGGDKESRITSLIGDLTKHFLHPESHGGFDSYHNLFVEKCLELDNAGIKVPPAIQKTLFLEGIKDRAYEAVKDSCTSIDYDTAVDKLRTKAIALGKANSRSTTRKSNNRRNNNHNTNSNSQNSNQSNFKGDTSGTNPSGFSEQVWNDMSPANRKWIMEMKKEKGRIDYGQQYSTADRQSNNMNTSDQSDHDHQEQQEDSKSVSFADQ</sequence>
<reference evidence="2" key="1">
    <citation type="submission" date="2020-06" db="EMBL/GenBank/DDBJ databases">
        <authorList>
            <consortium name="Plant Systems Biology data submission"/>
        </authorList>
    </citation>
    <scope>NUCLEOTIDE SEQUENCE</scope>
    <source>
        <strain evidence="2">D6</strain>
    </source>
</reference>
<feature type="compositionally biased region" description="Low complexity" evidence="1">
    <location>
        <begin position="227"/>
        <end position="241"/>
    </location>
</feature>
<keyword evidence="3" id="KW-1185">Reference proteome</keyword>
<name>A0A9N8DQ38_9STRA</name>
<feature type="region of interest" description="Disordered" evidence="1">
    <location>
        <begin position="280"/>
        <end position="321"/>
    </location>
</feature>
<feature type="compositionally biased region" description="Polar residues" evidence="1">
    <location>
        <begin position="242"/>
        <end position="260"/>
    </location>
</feature>
<evidence type="ECO:0000256" key="1">
    <source>
        <dbReference type="SAM" id="MobiDB-lite"/>
    </source>
</evidence>
<feature type="compositionally biased region" description="Basic and acidic residues" evidence="1">
    <location>
        <begin position="301"/>
        <end position="314"/>
    </location>
</feature>
<dbReference type="Proteomes" id="UP001153069">
    <property type="component" value="Unassembled WGS sequence"/>
</dbReference>
<gene>
    <name evidence="2" type="ORF">SEMRO_204_G085990.1</name>
</gene>
<feature type="compositionally biased region" description="Basic residues" evidence="1">
    <location>
        <begin position="216"/>
        <end position="226"/>
    </location>
</feature>
<evidence type="ECO:0000313" key="3">
    <source>
        <dbReference type="Proteomes" id="UP001153069"/>
    </source>
</evidence>
<organism evidence="2 3">
    <name type="scientific">Seminavis robusta</name>
    <dbReference type="NCBI Taxonomy" id="568900"/>
    <lineage>
        <taxon>Eukaryota</taxon>
        <taxon>Sar</taxon>
        <taxon>Stramenopiles</taxon>
        <taxon>Ochrophyta</taxon>
        <taxon>Bacillariophyta</taxon>
        <taxon>Bacillariophyceae</taxon>
        <taxon>Bacillariophycidae</taxon>
        <taxon>Naviculales</taxon>
        <taxon>Naviculaceae</taxon>
        <taxon>Seminavis</taxon>
    </lineage>
</organism>
<evidence type="ECO:0000313" key="2">
    <source>
        <dbReference type="EMBL" id="CAB9504665.1"/>
    </source>
</evidence>
<accession>A0A9N8DQ38</accession>
<proteinExistence type="predicted"/>
<dbReference type="EMBL" id="CAICTM010000203">
    <property type="protein sequence ID" value="CAB9504665.1"/>
    <property type="molecule type" value="Genomic_DNA"/>
</dbReference>
<dbReference type="AlphaFoldDB" id="A0A9N8DQ38"/>
<feature type="compositionally biased region" description="Polar residues" evidence="1">
    <location>
        <begin position="284"/>
        <end position="298"/>
    </location>
</feature>
<feature type="region of interest" description="Disordered" evidence="1">
    <location>
        <begin position="209"/>
        <end position="260"/>
    </location>
</feature>
<protein>
    <submittedName>
        <fullName evidence="2">Uncharacterized protein</fullName>
    </submittedName>
</protein>